<dbReference type="AlphaFoldDB" id="A0A2S2CU06"/>
<dbReference type="InterPro" id="IPR009003">
    <property type="entry name" value="Peptidase_S1_PA"/>
</dbReference>
<sequence length="324" mass="34283">MLALPAAPALAQAPRDPAAQSLDPQRLVQAVVSITAAILPDAQSARTLGTEREGTGVVIDGSGLIVTVGYTVMEAFQIQVTTAEGKSYPAEFVAYDIVSGLGLLRAGPGFSAPALRIGESRPVGEGDSLLVISGGQRWTARPVRVVSRREFAGYWEYLLADAIFTVPPLPAFNGAALIDGKGRLVGIGSLIVSSAVEGRGMPGNMFIPTSALMPVLSDLLAYGKRQEPPRPWLGVTLREERGLLLVERVTPDSPAETAGLRPGDFIVGVGGQRFSGLADFYRKLWSLGPAGVAVPLELMRGARLQPVTVPSADRMRFLKLNPTF</sequence>
<gene>
    <name evidence="4" type="ORF">DEW08_12940</name>
</gene>
<name>A0A2S2CU06_9PROT</name>
<evidence type="ECO:0000313" key="4">
    <source>
        <dbReference type="EMBL" id="AWK88004.1"/>
    </source>
</evidence>
<feature type="domain" description="PDZ" evidence="3">
    <location>
        <begin position="219"/>
        <end position="277"/>
    </location>
</feature>
<reference evidence="5" key="1">
    <citation type="submission" date="2018-05" db="EMBL/GenBank/DDBJ databases">
        <title>Azospirillum thermophila sp. nov., a novel isolated from hot spring.</title>
        <authorList>
            <person name="Zhao Z."/>
        </authorList>
    </citation>
    <scope>NUCLEOTIDE SEQUENCE [LARGE SCALE GENOMIC DNA]</scope>
    <source>
        <strain evidence="5">CFH 70021</strain>
    </source>
</reference>
<keyword evidence="5" id="KW-1185">Reference proteome</keyword>
<dbReference type="Pfam" id="PF13365">
    <property type="entry name" value="Trypsin_2"/>
    <property type="match status" value="1"/>
</dbReference>
<dbReference type="PROSITE" id="PS50106">
    <property type="entry name" value="PDZ"/>
    <property type="match status" value="1"/>
</dbReference>
<dbReference type="GO" id="GO:0004252">
    <property type="term" value="F:serine-type endopeptidase activity"/>
    <property type="evidence" value="ECO:0007669"/>
    <property type="project" value="InterPro"/>
</dbReference>
<dbReference type="Gene3D" id="2.30.42.10">
    <property type="match status" value="1"/>
</dbReference>
<dbReference type="InterPro" id="IPR001478">
    <property type="entry name" value="PDZ"/>
</dbReference>
<dbReference type="InterPro" id="IPR001940">
    <property type="entry name" value="Peptidase_S1C"/>
</dbReference>
<dbReference type="KEGG" id="azz:DEW08_12940"/>
<dbReference type="Pfam" id="PF13180">
    <property type="entry name" value="PDZ_2"/>
    <property type="match status" value="1"/>
</dbReference>
<dbReference type="GO" id="GO:0006508">
    <property type="term" value="P:proteolysis"/>
    <property type="evidence" value="ECO:0007669"/>
    <property type="project" value="UniProtKB-KW"/>
</dbReference>
<evidence type="ECO:0000259" key="3">
    <source>
        <dbReference type="PROSITE" id="PS50106"/>
    </source>
</evidence>
<dbReference type="SMART" id="SM00228">
    <property type="entry name" value="PDZ"/>
    <property type="match status" value="1"/>
</dbReference>
<dbReference type="InterPro" id="IPR036034">
    <property type="entry name" value="PDZ_sf"/>
</dbReference>
<keyword evidence="1 4" id="KW-0645">Protease</keyword>
<dbReference type="PRINTS" id="PR00834">
    <property type="entry name" value="PROTEASES2C"/>
</dbReference>
<dbReference type="Proteomes" id="UP000245629">
    <property type="component" value="Chromosome 2"/>
</dbReference>
<dbReference type="PANTHER" id="PTHR43343:SF3">
    <property type="entry name" value="PROTEASE DO-LIKE 8, CHLOROPLASTIC"/>
    <property type="match status" value="1"/>
</dbReference>
<dbReference type="EMBL" id="CP029353">
    <property type="protein sequence ID" value="AWK88004.1"/>
    <property type="molecule type" value="Genomic_DNA"/>
</dbReference>
<organism evidence="4 5">
    <name type="scientific">Azospirillum thermophilum</name>
    <dbReference type="NCBI Taxonomy" id="2202148"/>
    <lineage>
        <taxon>Bacteria</taxon>
        <taxon>Pseudomonadati</taxon>
        <taxon>Pseudomonadota</taxon>
        <taxon>Alphaproteobacteria</taxon>
        <taxon>Rhodospirillales</taxon>
        <taxon>Azospirillaceae</taxon>
        <taxon>Azospirillum</taxon>
    </lineage>
</organism>
<evidence type="ECO:0000313" key="5">
    <source>
        <dbReference type="Proteomes" id="UP000245629"/>
    </source>
</evidence>
<keyword evidence="2" id="KW-0378">Hydrolase</keyword>
<dbReference type="OrthoDB" id="7296822at2"/>
<evidence type="ECO:0000256" key="1">
    <source>
        <dbReference type="ARBA" id="ARBA00022670"/>
    </source>
</evidence>
<dbReference type="InterPro" id="IPR051201">
    <property type="entry name" value="Chloro_Bact_Ser_Proteases"/>
</dbReference>
<dbReference type="SUPFAM" id="SSF50494">
    <property type="entry name" value="Trypsin-like serine proteases"/>
    <property type="match status" value="1"/>
</dbReference>
<evidence type="ECO:0000256" key="2">
    <source>
        <dbReference type="ARBA" id="ARBA00022801"/>
    </source>
</evidence>
<dbReference type="SUPFAM" id="SSF50156">
    <property type="entry name" value="PDZ domain-like"/>
    <property type="match status" value="1"/>
</dbReference>
<dbReference type="Gene3D" id="2.40.10.120">
    <property type="match status" value="1"/>
</dbReference>
<dbReference type="PANTHER" id="PTHR43343">
    <property type="entry name" value="PEPTIDASE S12"/>
    <property type="match status" value="1"/>
</dbReference>
<protein>
    <submittedName>
        <fullName evidence="4">Serine protease</fullName>
    </submittedName>
</protein>
<accession>A0A2S2CU06</accession>
<proteinExistence type="predicted"/>